<dbReference type="GO" id="GO:0003700">
    <property type="term" value="F:DNA-binding transcription factor activity"/>
    <property type="evidence" value="ECO:0007669"/>
    <property type="project" value="InterPro"/>
</dbReference>
<evidence type="ECO:0000256" key="2">
    <source>
        <dbReference type="ARBA" id="ARBA00023015"/>
    </source>
</evidence>
<evidence type="ECO:0000259" key="5">
    <source>
        <dbReference type="PROSITE" id="PS50931"/>
    </source>
</evidence>
<evidence type="ECO:0000256" key="1">
    <source>
        <dbReference type="ARBA" id="ARBA00009437"/>
    </source>
</evidence>
<keyword evidence="2" id="KW-0805">Transcription regulation</keyword>
<dbReference type="FunFam" id="1.10.10.10:FF:000001">
    <property type="entry name" value="LysR family transcriptional regulator"/>
    <property type="match status" value="1"/>
</dbReference>
<evidence type="ECO:0000313" key="7">
    <source>
        <dbReference type="Proteomes" id="UP000290253"/>
    </source>
</evidence>
<keyword evidence="4" id="KW-0804">Transcription</keyword>
<dbReference type="Gene3D" id="3.40.190.10">
    <property type="entry name" value="Periplasmic binding protein-like II"/>
    <property type="match status" value="2"/>
</dbReference>
<dbReference type="InterPro" id="IPR005119">
    <property type="entry name" value="LysR_subst-bd"/>
</dbReference>
<evidence type="ECO:0000256" key="3">
    <source>
        <dbReference type="ARBA" id="ARBA00023125"/>
    </source>
</evidence>
<dbReference type="OrthoDB" id="9803735at2"/>
<dbReference type="RefSeq" id="WP_129207627.1">
    <property type="nucleotide sequence ID" value="NZ_BMGU01000001.1"/>
</dbReference>
<feature type="domain" description="HTH lysR-type" evidence="5">
    <location>
        <begin position="3"/>
        <end position="60"/>
    </location>
</feature>
<comment type="similarity">
    <text evidence="1">Belongs to the LysR transcriptional regulatory family.</text>
</comment>
<evidence type="ECO:0000313" key="6">
    <source>
        <dbReference type="EMBL" id="RXS97848.1"/>
    </source>
</evidence>
<sequence length="296" mass="32905">MSFSLDALRAFTVLAEELHYGRAAIRLHLSQPALTRQIQRLEDEIGGRLFERTTGMVRLSPAGETLLERARALVREGSAFEALAYQAARGEAGSLRVGFGIAAVGAILPTAVLAFRKACPNVLLELRDLGTTRQIEELIQGTLDVGFIRLPSPSAHIEAIPVLEEELLLVAAQPRLASAKIQLRDFRDDPFVLVSRSVSSTYYEHALRLCHTAGFSPQVVQEVNEWFTGLNLVRAGMGVSLAPASTQRMRVPGIRYRSLDDPRAYWRIGIAWRKDRWPLAERFVEIVRTLPHQGTT</sequence>
<reference evidence="6 7" key="1">
    <citation type="journal article" date="2016" name="Int. J. Syst. Evol. Microbiol.">
        <title>Acidipila dinghuensis sp. nov., an acidobacterium isolated from forest soil.</title>
        <authorList>
            <person name="Jiang Y.W."/>
            <person name="Wang J."/>
            <person name="Chen M.H."/>
            <person name="Lv Y.Y."/>
            <person name="Qiu L.H."/>
        </authorList>
    </citation>
    <scope>NUCLEOTIDE SEQUENCE [LARGE SCALE GENOMIC DNA]</scope>
    <source>
        <strain evidence="6 7">DHOF10</strain>
    </source>
</reference>
<dbReference type="Gene3D" id="1.10.10.10">
    <property type="entry name" value="Winged helix-like DNA-binding domain superfamily/Winged helix DNA-binding domain"/>
    <property type="match status" value="1"/>
</dbReference>
<dbReference type="PRINTS" id="PR00039">
    <property type="entry name" value="HTHLYSR"/>
</dbReference>
<dbReference type="CDD" id="cd08414">
    <property type="entry name" value="PBP2_LTTR_aromatics_like"/>
    <property type="match status" value="1"/>
</dbReference>
<keyword evidence="3" id="KW-0238">DNA-binding</keyword>
<dbReference type="InterPro" id="IPR000847">
    <property type="entry name" value="LysR_HTH_N"/>
</dbReference>
<dbReference type="InterPro" id="IPR036390">
    <property type="entry name" value="WH_DNA-bd_sf"/>
</dbReference>
<proteinExistence type="inferred from homology"/>
<dbReference type="PANTHER" id="PTHR30346">
    <property type="entry name" value="TRANSCRIPTIONAL DUAL REGULATOR HCAR-RELATED"/>
    <property type="match status" value="1"/>
</dbReference>
<dbReference type="PANTHER" id="PTHR30346:SF0">
    <property type="entry name" value="HCA OPERON TRANSCRIPTIONAL ACTIVATOR HCAR"/>
    <property type="match status" value="1"/>
</dbReference>
<protein>
    <submittedName>
        <fullName evidence="6">LysR family transcriptional regulator</fullName>
    </submittedName>
</protein>
<dbReference type="SUPFAM" id="SSF46785">
    <property type="entry name" value="Winged helix' DNA-binding domain"/>
    <property type="match status" value="1"/>
</dbReference>
<dbReference type="GO" id="GO:0003677">
    <property type="term" value="F:DNA binding"/>
    <property type="evidence" value="ECO:0007669"/>
    <property type="project" value="UniProtKB-KW"/>
</dbReference>
<keyword evidence="7" id="KW-1185">Reference proteome</keyword>
<comment type="caution">
    <text evidence="6">The sequence shown here is derived from an EMBL/GenBank/DDBJ whole genome shotgun (WGS) entry which is preliminary data.</text>
</comment>
<dbReference type="Pfam" id="PF03466">
    <property type="entry name" value="LysR_substrate"/>
    <property type="match status" value="1"/>
</dbReference>
<dbReference type="Pfam" id="PF00126">
    <property type="entry name" value="HTH_1"/>
    <property type="match status" value="1"/>
</dbReference>
<dbReference type="AlphaFoldDB" id="A0A4Q1SJL8"/>
<organism evidence="6 7">
    <name type="scientific">Silvibacterium dinghuense</name>
    <dbReference type="NCBI Taxonomy" id="1560006"/>
    <lineage>
        <taxon>Bacteria</taxon>
        <taxon>Pseudomonadati</taxon>
        <taxon>Acidobacteriota</taxon>
        <taxon>Terriglobia</taxon>
        <taxon>Terriglobales</taxon>
        <taxon>Acidobacteriaceae</taxon>
        <taxon>Silvibacterium</taxon>
    </lineage>
</organism>
<gene>
    <name evidence="6" type="ORF">ESZ00_08310</name>
</gene>
<dbReference type="GO" id="GO:0032993">
    <property type="term" value="C:protein-DNA complex"/>
    <property type="evidence" value="ECO:0007669"/>
    <property type="project" value="TreeGrafter"/>
</dbReference>
<dbReference type="SUPFAM" id="SSF53850">
    <property type="entry name" value="Periplasmic binding protein-like II"/>
    <property type="match status" value="1"/>
</dbReference>
<dbReference type="InterPro" id="IPR036388">
    <property type="entry name" value="WH-like_DNA-bd_sf"/>
</dbReference>
<name>A0A4Q1SJL8_9BACT</name>
<evidence type="ECO:0000256" key="4">
    <source>
        <dbReference type="ARBA" id="ARBA00023163"/>
    </source>
</evidence>
<dbReference type="EMBL" id="SDMK01000001">
    <property type="protein sequence ID" value="RXS97848.1"/>
    <property type="molecule type" value="Genomic_DNA"/>
</dbReference>
<dbReference type="Proteomes" id="UP000290253">
    <property type="component" value="Unassembled WGS sequence"/>
</dbReference>
<dbReference type="PROSITE" id="PS50931">
    <property type="entry name" value="HTH_LYSR"/>
    <property type="match status" value="1"/>
</dbReference>
<accession>A0A4Q1SJL8</accession>